<feature type="signal peptide" evidence="2">
    <location>
        <begin position="1"/>
        <end position="20"/>
    </location>
</feature>
<gene>
    <name evidence="4" type="ORF">AWR27_02350</name>
</gene>
<evidence type="ECO:0000256" key="1">
    <source>
        <dbReference type="SAM" id="MobiDB-lite"/>
    </source>
</evidence>
<dbReference type="RefSeq" id="WP_077129703.1">
    <property type="nucleotide sequence ID" value="NZ_CP014263.1"/>
</dbReference>
<dbReference type="AlphaFoldDB" id="A0A1P9WSC7"/>
<dbReference type="Proteomes" id="UP000187941">
    <property type="component" value="Chromosome"/>
</dbReference>
<sequence length="280" mass="29582">MKTKFFCLAASLCSLGLATAQTTTTNSYSSPGTTTDTTYRATTTTTDSTGATNTGTMNTGTMNTGTMNNATGTTYGATTTTTTSTYTPTANATPAKERAWGKEGKFGVYAGVNFSRFVQEPIQDGSYRAGWQAGIYGRTGGTVFGQLGLEYRNSTTNLIRPRSTGTSGTGLPSQSVDNISGQINQHFIAIPAYVGLRIGSALGLRVQAGAELSTLVRNPNNEFGIGSDDFERAMFNGLLGAGINLGPLTLDAVYNRGFSQVFTDADTKRNILMLNLGFRF</sequence>
<dbReference type="Pfam" id="PF13568">
    <property type="entry name" value="OMP_b-brl_2"/>
    <property type="match status" value="1"/>
</dbReference>
<dbReference type="OrthoDB" id="955632at2"/>
<dbReference type="EMBL" id="CP014263">
    <property type="protein sequence ID" value="AQG78281.1"/>
    <property type="molecule type" value="Genomic_DNA"/>
</dbReference>
<keyword evidence="2" id="KW-0732">Signal</keyword>
<organism evidence="4 5">
    <name type="scientific">Spirosoma montaniterrae</name>
    <dbReference type="NCBI Taxonomy" id="1178516"/>
    <lineage>
        <taxon>Bacteria</taxon>
        <taxon>Pseudomonadati</taxon>
        <taxon>Bacteroidota</taxon>
        <taxon>Cytophagia</taxon>
        <taxon>Cytophagales</taxon>
        <taxon>Cytophagaceae</taxon>
        <taxon>Spirosoma</taxon>
    </lineage>
</organism>
<dbReference type="KEGG" id="smon:AWR27_02350"/>
<evidence type="ECO:0000259" key="3">
    <source>
        <dbReference type="Pfam" id="PF13568"/>
    </source>
</evidence>
<protein>
    <recommendedName>
        <fullName evidence="3">Outer membrane protein beta-barrel domain-containing protein</fullName>
    </recommendedName>
</protein>
<reference evidence="4 5" key="1">
    <citation type="submission" date="2016-01" db="EMBL/GenBank/DDBJ databases">
        <authorList>
            <person name="Oliw E.H."/>
        </authorList>
    </citation>
    <scope>NUCLEOTIDE SEQUENCE [LARGE SCALE GENOMIC DNA]</scope>
    <source>
        <strain evidence="4 5">DY10</strain>
    </source>
</reference>
<dbReference type="InterPro" id="IPR025665">
    <property type="entry name" value="Beta-barrel_OMP_2"/>
</dbReference>
<feature type="domain" description="Outer membrane protein beta-barrel" evidence="3">
    <location>
        <begin position="105"/>
        <end position="262"/>
    </location>
</feature>
<feature type="compositionally biased region" description="Low complexity" evidence="1">
    <location>
        <begin position="33"/>
        <end position="67"/>
    </location>
</feature>
<feature type="region of interest" description="Disordered" evidence="1">
    <location>
        <begin position="23"/>
        <end position="67"/>
    </location>
</feature>
<evidence type="ECO:0000313" key="5">
    <source>
        <dbReference type="Proteomes" id="UP000187941"/>
    </source>
</evidence>
<evidence type="ECO:0000256" key="2">
    <source>
        <dbReference type="SAM" id="SignalP"/>
    </source>
</evidence>
<proteinExistence type="predicted"/>
<accession>A0A1P9WSC7</accession>
<name>A0A1P9WSC7_9BACT</name>
<feature type="compositionally biased region" description="Polar residues" evidence="1">
    <location>
        <begin position="23"/>
        <end position="32"/>
    </location>
</feature>
<feature type="chain" id="PRO_5012614115" description="Outer membrane protein beta-barrel domain-containing protein" evidence="2">
    <location>
        <begin position="21"/>
        <end position="280"/>
    </location>
</feature>
<evidence type="ECO:0000313" key="4">
    <source>
        <dbReference type="EMBL" id="AQG78281.1"/>
    </source>
</evidence>
<keyword evidence="5" id="KW-1185">Reference proteome</keyword>